<sequence>MRDWGRQATALVLAGKRAGTIDPLAAAAGTELKCLVPVAGEPMIAHVLGALAASPLIGRILVSVNDAPALAAVPQVDALVRGGRLVLLPAHGDLASSVLAAVAGATYPVLITTADNVLLTPAAVSAFVANADDQRADVAVAFASREAVLAAHPDGQRRFYRFADGAFSNCNLYWIGHAGALGAVEVFRRGGQFAKHPGRIVHAFGVFNLIRFRLGVGTLRAAFARFSRRFGFAMRAVIVADGALAIDVDNERTLRIAEELLRERQEAIAAE</sequence>
<proteinExistence type="predicted"/>
<protein>
    <recommendedName>
        <fullName evidence="2">MobA-like NTP transferase domain-containing protein</fullName>
    </recommendedName>
</protein>
<dbReference type="InterPro" id="IPR025877">
    <property type="entry name" value="MobA-like_NTP_Trfase"/>
</dbReference>
<evidence type="ECO:0000313" key="3">
    <source>
        <dbReference type="EMBL" id="CAA9510121.1"/>
    </source>
</evidence>
<dbReference type="InterPro" id="IPR029044">
    <property type="entry name" value="Nucleotide-diphossugar_trans"/>
</dbReference>
<feature type="domain" description="MobA-like NTP transferase" evidence="2">
    <location>
        <begin position="30"/>
        <end position="147"/>
    </location>
</feature>
<reference evidence="3" key="1">
    <citation type="submission" date="2020-02" db="EMBL/GenBank/DDBJ databases">
        <authorList>
            <person name="Meier V. D."/>
        </authorList>
    </citation>
    <scope>NUCLEOTIDE SEQUENCE</scope>
    <source>
        <strain evidence="3">AVDCRST_MAG91</strain>
    </source>
</reference>
<evidence type="ECO:0000256" key="1">
    <source>
        <dbReference type="ARBA" id="ARBA00022842"/>
    </source>
</evidence>
<organism evidence="3">
    <name type="scientific">uncultured Sphingomonadaceae bacterium</name>
    <dbReference type="NCBI Taxonomy" id="169976"/>
    <lineage>
        <taxon>Bacteria</taxon>
        <taxon>Pseudomonadati</taxon>
        <taxon>Pseudomonadota</taxon>
        <taxon>Alphaproteobacteria</taxon>
        <taxon>Sphingomonadales</taxon>
        <taxon>Sphingomonadaceae</taxon>
        <taxon>environmental samples</taxon>
    </lineage>
</organism>
<keyword evidence="1" id="KW-0460">Magnesium</keyword>
<evidence type="ECO:0000259" key="2">
    <source>
        <dbReference type="Pfam" id="PF12804"/>
    </source>
</evidence>
<dbReference type="EMBL" id="CADCVX010000305">
    <property type="protein sequence ID" value="CAA9510121.1"/>
    <property type="molecule type" value="Genomic_DNA"/>
</dbReference>
<dbReference type="Pfam" id="PF12804">
    <property type="entry name" value="NTP_transf_3"/>
    <property type="match status" value="1"/>
</dbReference>
<dbReference type="SUPFAM" id="SSF53448">
    <property type="entry name" value="Nucleotide-diphospho-sugar transferases"/>
    <property type="match status" value="1"/>
</dbReference>
<name>A0A6J4SZV1_9SPHN</name>
<dbReference type="GO" id="GO:0016779">
    <property type="term" value="F:nucleotidyltransferase activity"/>
    <property type="evidence" value="ECO:0007669"/>
    <property type="project" value="UniProtKB-ARBA"/>
</dbReference>
<accession>A0A6J4SZV1</accession>
<dbReference type="Gene3D" id="3.90.550.10">
    <property type="entry name" value="Spore Coat Polysaccharide Biosynthesis Protein SpsA, Chain A"/>
    <property type="match status" value="1"/>
</dbReference>
<dbReference type="AlphaFoldDB" id="A0A6J4SZV1"/>
<gene>
    <name evidence="3" type="ORF">AVDCRST_MAG91-1577</name>
</gene>